<dbReference type="EMBL" id="FXWJ01000007">
    <property type="protein sequence ID" value="SMQ75546.1"/>
    <property type="molecule type" value="Genomic_DNA"/>
</dbReference>
<evidence type="ECO:0000313" key="2">
    <source>
        <dbReference type="Proteomes" id="UP000194464"/>
    </source>
</evidence>
<organism evidence="1 2">
    <name type="scientific">Plantibacter elymi</name>
    <name type="common">nom. nud.</name>
    <dbReference type="NCBI Taxonomy" id="199708"/>
    <lineage>
        <taxon>Bacteria</taxon>
        <taxon>Bacillati</taxon>
        <taxon>Actinomycetota</taxon>
        <taxon>Actinomycetes</taxon>
        <taxon>Micrococcales</taxon>
        <taxon>Microbacteriaceae</taxon>
        <taxon>Plantibacter</taxon>
    </lineage>
</organism>
<evidence type="ECO:0000313" key="1">
    <source>
        <dbReference type="EMBL" id="SMQ75546.1"/>
    </source>
</evidence>
<dbReference type="Proteomes" id="UP000194464">
    <property type="component" value="Unassembled WGS sequence"/>
</dbReference>
<proteinExistence type="predicted"/>
<reference evidence="1 2" key="1">
    <citation type="submission" date="2017-04" db="EMBL/GenBank/DDBJ databases">
        <authorList>
            <person name="Varghese N."/>
            <person name="Submissions S."/>
        </authorList>
    </citation>
    <scope>NUCLEOTIDE SEQUENCE [LARGE SCALE GENOMIC DNA]</scope>
    <source>
        <strain evidence="1 2">VKM Ac-1784</strain>
    </source>
</reference>
<evidence type="ECO:0008006" key="3">
    <source>
        <dbReference type="Google" id="ProtNLM"/>
    </source>
</evidence>
<protein>
    <recommendedName>
        <fullName evidence="3">Lasso RiPP family leader peptide-containing protein</fullName>
    </recommendedName>
</protein>
<gene>
    <name evidence="1" type="ORF">SAMN06295909_3869</name>
</gene>
<sequence>MTETYEKPQVLVVGDFRKDTAFTSQGYWTDVLGWWL</sequence>
<dbReference type="RefSeq" id="WP_119863578.1">
    <property type="nucleotide sequence ID" value="NZ_FXWJ01000007.1"/>
</dbReference>
<comment type="caution">
    <text evidence="1">The sequence shown here is derived from an EMBL/GenBank/DDBJ whole genome shotgun (WGS) entry which is preliminary data.</text>
</comment>
<dbReference type="NCBIfam" id="NF033521">
    <property type="entry name" value="lasso_leader_L3"/>
    <property type="match status" value="1"/>
</dbReference>
<keyword evidence="2" id="KW-1185">Reference proteome</keyword>
<name>A0ABY1RJ00_9MICO</name>
<accession>A0ABY1RJ00</accession>